<dbReference type="RefSeq" id="WP_065544207.1">
    <property type="nucleotide sequence ID" value="NZ_CP015405.2"/>
</dbReference>
<evidence type="ECO:0000256" key="6">
    <source>
        <dbReference type="SAM" id="Phobius"/>
    </source>
</evidence>
<dbReference type="GO" id="GO:0140359">
    <property type="term" value="F:ABC-type transporter activity"/>
    <property type="evidence" value="ECO:0007669"/>
    <property type="project" value="InterPro"/>
</dbReference>
<dbReference type="GO" id="GO:0005886">
    <property type="term" value="C:plasma membrane"/>
    <property type="evidence" value="ECO:0007669"/>
    <property type="project" value="UniProtKB-SubCell"/>
</dbReference>
<feature type="transmembrane region" description="Helical" evidence="6">
    <location>
        <begin position="271"/>
        <end position="295"/>
    </location>
</feature>
<dbReference type="InterPro" id="IPR051449">
    <property type="entry name" value="ABC-2_transporter_component"/>
</dbReference>
<dbReference type="PANTHER" id="PTHR30294">
    <property type="entry name" value="MEMBRANE COMPONENT OF ABC TRANSPORTER YHHJ-RELATED"/>
    <property type="match status" value="1"/>
</dbReference>
<keyword evidence="2" id="KW-1003">Cell membrane</keyword>
<evidence type="ECO:0000313" key="8">
    <source>
        <dbReference type="EMBL" id="ANU78116.1"/>
    </source>
</evidence>
<accession>A0A1C7IEI2</accession>
<protein>
    <recommendedName>
        <fullName evidence="7">ABC-2 type transporter transmembrane domain-containing protein</fullName>
    </recommendedName>
</protein>
<dbReference type="Proteomes" id="UP000092574">
    <property type="component" value="Chromosome"/>
</dbReference>
<dbReference type="PANTHER" id="PTHR30294:SF38">
    <property type="entry name" value="TRANSPORT PERMEASE PROTEIN"/>
    <property type="match status" value="1"/>
</dbReference>
<dbReference type="Gene3D" id="3.40.1710.10">
    <property type="entry name" value="abc type-2 transporter like domain"/>
    <property type="match status" value="1"/>
</dbReference>
<dbReference type="AlphaFoldDB" id="A0A1C7IEI2"/>
<evidence type="ECO:0000259" key="7">
    <source>
        <dbReference type="Pfam" id="PF12698"/>
    </source>
</evidence>
<feature type="transmembrane region" description="Helical" evidence="6">
    <location>
        <begin position="15"/>
        <end position="35"/>
    </location>
</feature>
<feature type="transmembrane region" description="Helical" evidence="6">
    <location>
        <begin position="361"/>
        <end position="383"/>
    </location>
</feature>
<keyword evidence="4 6" id="KW-1133">Transmembrane helix</keyword>
<dbReference type="STRING" id="1796616.A4V09_21655"/>
<keyword evidence="9" id="KW-1185">Reference proteome</keyword>
<evidence type="ECO:0000256" key="2">
    <source>
        <dbReference type="ARBA" id="ARBA00022475"/>
    </source>
</evidence>
<dbReference type="InterPro" id="IPR013525">
    <property type="entry name" value="ABC2_TM"/>
</dbReference>
<feature type="transmembrane region" description="Helical" evidence="6">
    <location>
        <begin position="307"/>
        <end position="324"/>
    </location>
</feature>
<feature type="domain" description="ABC-2 type transporter transmembrane" evidence="7">
    <location>
        <begin position="22"/>
        <end position="381"/>
    </location>
</feature>
<evidence type="ECO:0000256" key="3">
    <source>
        <dbReference type="ARBA" id="ARBA00022692"/>
    </source>
</evidence>
<evidence type="ECO:0000256" key="1">
    <source>
        <dbReference type="ARBA" id="ARBA00004651"/>
    </source>
</evidence>
<dbReference type="OrthoDB" id="9774039at2"/>
<comment type="subcellular location">
    <subcellularLocation>
        <location evidence="1">Cell membrane</location>
        <topology evidence="1">Multi-pass membrane protein</topology>
    </subcellularLocation>
</comment>
<organism evidence="8 9">
    <name type="scientific">Blautia pseudococcoides</name>
    <dbReference type="NCBI Taxonomy" id="1796616"/>
    <lineage>
        <taxon>Bacteria</taxon>
        <taxon>Bacillati</taxon>
        <taxon>Bacillota</taxon>
        <taxon>Clostridia</taxon>
        <taxon>Lachnospirales</taxon>
        <taxon>Lachnospiraceae</taxon>
        <taxon>Blautia</taxon>
    </lineage>
</organism>
<proteinExistence type="predicted"/>
<evidence type="ECO:0000256" key="4">
    <source>
        <dbReference type="ARBA" id="ARBA00022989"/>
    </source>
</evidence>
<feature type="transmembrane region" description="Helical" evidence="6">
    <location>
        <begin position="192"/>
        <end position="212"/>
    </location>
</feature>
<keyword evidence="5 6" id="KW-0472">Membrane</keyword>
<sequence>MRVFKVCLLVIRRRMVMFATYFIIFIGVSIMLSQFSRQSYSSVFEESRPAFTVINRDKETIYTEKMMDFLKEHGTYVPLEDDMEAIQDARFNEAVSYILIIPEGFQDALKDQKPVKLLENMIQDSASGYQMSSYVNQYWGYIQTREKIEENPDREKIADEVSELLNRSVSVEKRQYLKTQPVSEGFKAQYQVAPYIILVICVLCITSIFLSFQRPDIRMRNLCGPLKPFTRLWQMGLGCSCVGIVFWIILTAAGLFLYYDSVKDMDIRITGLILLNNFIMLLLAMAVSVLASLFVRDTNMQNAAANILALGLSFLGGAFVPISIMGDSVLKVARCLPVYWYEECLDEISGLTGFGMENLLPVWKCMGILLGFTIAVLCVTLAVNKQKSGAEESFGTTKTEIGM</sequence>
<evidence type="ECO:0000256" key="5">
    <source>
        <dbReference type="ARBA" id="ARBA00023136"/>
    </source>
</evidence>
<keyword evidence="3 6" id="KW-0812">Transmembrane</keyword>
<dbReference type="EMBL" id="CP015405">
    <property type="protein sequence ID" value="ANU78116.1"/>
    <property type="molecule type" value="Genomic_DNA"/>
</dbReference>
<dbReference type="Pfam" id="PF12698">
    <property type="entry name" value="ABC2_membrane_3"/>
    <property type="match status" value="1"/>
</dbReference>
<reference evidence="8" key="1">
    <citation type="submission" date="2017-04" db="EMBL/GenBank/DDBJ databases">
        <title>Complete Genome Sequences of Twelve Strains of a Stable Defined Moderately Diverse Mouse Microbiota 2 (sDMDMm2).</title>
        <authorList>
            <person name="Uchimura Y."/>
            <person name="Wyss M."/>
            <person name="Brugiroux S."/>
            <person name="Limenitakis J.P."/>
            <person name="Stecher B."/>
            <person name="McCoy K.D."/>
            <person name="Macpherson A.J."/>
        </authorList>
    </citation>
    <scope>NUCLEOTIDE SEQUENCE</scope>
    <source>
        <strain evidence="8">YL58</strain>
    </source>
</reference>
<gene>
    <name evidence="8" type="ORF">A4V09_21655</name>
</gene>
<feature type="transmembrane region" description="Helical" evidence="6">
    <location>
        <begin position="232"/>
        <end position="259"/>
    </location>
</feature>
<name>A0A1C7IEI2_9FIRM</name>
<dbReference type="KEGG" id="byl:A4V09_21655"/>
<evidence type="ECO:0000313" key="9">
    <source>
        <dbReference type="Proteomes" id="UP000092574"/>
    </source>
</evidence>